<evidence type="ECO:0000256" key="1">
    <source>
        <dbReference type="SAM" id="SignalP"/>
    </source>
</evidence>
<keyword evidence="1" id="KW-0732">Signal</keyword>
<dbReference type="SUPFAM" id="SSF63829">
    <property type="entry name" value="Calcium-dependent phosphotriesterase"/>
    <property type="match status" value="1"/>
</dbReference>
<proteinExistence type="predicted"/>
<dbReference type="AlphaFoldDB" id="A0A553HMR4"/>
<feature type="signal peptide" evidence="1">
    <location>
        <begin position="1"/>
        <end position="17"/>
    </location>
</feature>
<protein>
    <recommendedName>
        <fullName evidence="4">SMP-30/Gluconolactonase/LRE-like region domain-containing protein</fullName>
    </recommendedName>
</protein>
<name>A0A553HMR4_9PEZI</name>
<dbReference type="PANTHER" id="PTHR42060">
    <property type="entry name" value="NHL REPEAT-CONTAINING PROTEIN-RELATED"/>
    <property type="match status" value="1"/>
</dbReference>
<dbReference type="InterPro" id="IPR011042">
    <property type="entry name" value="6-blade_b-propeller_TolB-like"/>
</dbReference>
<gene>
    <name evidence="2" type="ORF">FHL15_009904</name>
</gene>
<dbReference type="Gene3D" id="2.120.10.30">
    <property type="entry name" value="TolB, C-terminal domain"/>
    <property type="match status" value="1"/>
</dbReference>
<dbReference type="Proteomes" id="UP000319160">
    <property type="component" value="Unassembled WGS sequence"/>
</dbReference>
<dbReference type="PANTHER" id="PTHR42060:SF1">
    <property type="entry name" value="NHL REPEAT-CONTAINING PROTEIN"/>
    <property type="match status" value="1"/>
</dbReference>
<sequence length="332" mass="35294">MLVKLHYLSALCPCALAVGAKTLFPAHNVFQLNETGTWLENIAVRANGDLLVTMLSPIASLYTLKRPYSATREFSLLHTFENATGLLGITETSNDNFAILSIQLGNGSSPAPGSSTIWGVSFEHEAFKTRKIASLSDVLVPNGITSIPNSSAVLLSDSSGGTITRCDTITGTCEIVLKRTETEPAPGNVEPTGINGIHYRDGCIYWSNSNLVSIFRMPVDKEGYPIAEAEPETIGKVDALFIDDFAEDYAERFYIATGTNNTIVELQQDGSSKVVAGSLTELTVAGSTAAAFGKTIEDSRILYVTTNGAIKASVNGKTEPAKIVAIDTSGCV</sequence>
<evidence type="ECO:0008006" key="4">
    <source>
        <dbReference type="Google" id="ProtNLM"/>
    </source>
</evidence>
<keyword evidence="3" id="KW-1185">Reference proteome</keyword>
<dbReference type="OrthoDB" id="9977941at2759"/>
<dbReference type="InterPro" id="IPR052998">
    <property type="entry name" value="Hetero-Diels-Alderase-like"/>
</dbReference>
<accession>A0A553HMR4</accession>
<organism evidence="2 3">
    <name type="scientific">Xylaria flabelliformis</name>
    <dbReference type="NCBI Taxonomy" id="2512241"/>
    <lineage>
        <taxon>Eukaryota</taxon>
        <taxon>Fungi</taxon>
        <taxon>Dikarya</taxon>
        <taxon>Ascomycota</taxon>
        <taxon>Pezizomycotina</taxon>
        <taxon>Sordariomycetes</taxon>
        <taxon>Xylariomycetidae</taxon>
        <taxon>Xylariales</taxon>
        <taxon>Xylariaceae</taxon>
        <taxon>Xylaria</taxon>
    </lineage>
</organism>
<dbReference type="EMBL" id="VFLP01000071">
    <property type="protein sequence ID" value="TRX89206.1"/>
    <property type="molecule type" value="Genomic_DNA"/>
</dbReference>
<dbReference type="STRING" id="2512241.A0A553HMR4"/>
<feature type="chain" id="PRO_5021800016" description="SMP-30/Gluconolactonase/LRE-like region domain-containing protein" evidence="1">
    <location>
        <begin position="18"/>
        <end position="332"/>
    </location>
</feature>
<evidence type="ECO:0000313" key="3">
    <source>
        <dbReference type="Proteomes" id="UP000319160"/>
    </source>
</evidence>
<reference evidence="3" key="1">
    <citation type="submission" date="2019-06" db="EMBL/GenBank/DDBJ databases">
        <title>Draft genome sequence of the griseofulvin-producing fungus Xylaria cubensis strain G536.</title>
        <authorList>
            <person name="Mead M.E."/>
            <person name="Raja H.A."/>
            <person name="Steenwyk J.L."/>
            <person name="Knowles S.L."/>
            <person name="Oberlies N.H."/>
            <person name="Rokas A."/>
        </authorList>
    </citation>
    <scope>NUCLEOTIDE SEQUENCE [LARGE SCALE GENOMIC DNA]</scope>
    <source>
        <strain evidence="3">G536</strain>
    </source>
</reference>
<evidence type="ECO:0000313" key="2">
    <source>
        <dbReference type="EMBL" id="TRX89206.1"/>
    </source>
</evidence>
<comment type="caution">
    <text evidence="2">The sequence shown here is derived from an EMBL/GenBank/DDBJ whole genome shotgun (WGS) entry which is preliminary data.</text>
</comment>